<dbReference type="InterPro" id="IPR050272">
    <property type="entry name" value="Isochorismatase-like_hydrls"/>
</dbReference>
<accession>A0A2T5V7H3</accession>
<protein>
    <submittedName>
        <fullName evidence="3">Nicotinamidase-related amidase</fullName>
    </submittedName>
</protein>
<gene>
    <name evidence="3" type="ORF">C8N35_10696</name>
</gene>
<feature type="domain" description="Isochorismatase-like" evidence="2">
    <location>
        <begin position="3"/>
        <end position="148"/>
    </location>
</feature>
<proteinExistence type="predicted"/>
<dbReference type="AlphaFoldDB" id="A0A2T5V7H3"/>
<name>A0A2T5V7H3_9HYPH</name>
<evidence type="ECO:0000313" key="4">
    <source>
        <dbReference type="Proteomes" id="UP000244081"/>
    </source>
</evidence>
<dbReference type="SUPFAM" id="SSF52499">
    <property type="entry name" value="Isochorismatase-like hydrolases"/>
    <property type="match status" value="1"/>
</dbReference>
<sequence length="179" mass="18754">MTSALVIIDMQMEMQARLDAGRDHVGSHAPANIAALAAAFRAAARPVVHIRHRDDDPASPLHPEARGYPAMPCAQADAGEPVFVKTTSSGFASTDLEAYLRTHGITHLFVTGAVAGFCVNSTIRAAADLGFRASIVRDAVIGFDLPKAGLSARTIFDVTIAQLDGEFAEVVDTASVLAA</sequence>
<dbReference type="EMBL" id="QAYG01000006">
    <property type="protein sequence ID" value="PTW59712.1"/>
    <property type="molecule type" value="Genomic_DNA"/>
</dbReference>
<dbReference type="InterPro" id="IPR000868">
    <property type="entry name" value="Isochorismatase-like_dom"/>
</dbReference>
<dbReference type="Gene3D" id="3.40.50.850">
    <property type="entry name" value="Isochorismatase-like"/>
    <property type="match status" value="1"/>
</dbReference>
<reference evidence="3 4" key="1">
    <citation type="submission" date="2018-04" db="EMBL/GenBank/DDBJ databases">
        <title>Genomic Encyclopedia of Archaeal and Bacterial Type Strains, Phase II (KMG-II): from individual species to whole genera.</title>
        <authorList>
            <person name="Goeker M."/>
        </authorList>
    </citation>
    <scope>NUCLEOTIDE SEQUENCE [LARGE SCALE GENOMIC DNA]</scope>
    <source>
        <strain evidence="3 4">DSM 23382</strain>
    </source>
</reference>
<comment type="caution">
    <text evidence="3">The sequence shown here is derived from an EMBL/GenBank/DDBJ whole genome shotgun (WGS) entry which is preliminary data.</text>
</comment>
<keyword evidence="1" id="KW-0378">Hydrolase</keyword>
<evidence type="ECO:0000256" key="1">
    <source>
        <dbReference type="ARBA" id="ARBA00022801"/>
    </source>
</evidence>
<dbReference type="InterPro" id="IPR036380">
    <property type="entry name" value="Isochorismatase-like_sf"/>
</dbReference>
<dbReference type="GO" id="GO:0016787">
    <property type="term" value="F:hydrolase activity"/>
    <property type="evidence" value="ECO:0007669"/>
    <property type="project" value="UniProtKB-KW"/>
</dbReference>
<evidence type="ECO:0000313" key="3">
    <source>
        <dbReference type="EMBL" id="PTW59712.1"/>
    </source>
</evidence>
<dbReference type="OrthoDB" id="9807387at2"/>
<dbReference type="Proteomes" id="UP000244081">
    <property type="component" value="Unassembled WGS sequence"/>
</dbReference>
<dbReference type="PANTHER" id="PTHR43540">
    <property type="entry name" value="PEROXYUREIDOACRYLATE/UREIDOACRYLATE AMIDOHYDROLASE-RELATED"/>
    <property type="match status" value="1"/>
</dbReference>
<evidence type="ECO:0000259" key="2">
    <source>
        <dbReference type="Pfam" id="PF00857"/>
    </source>
</evidence>
<dbReference type="Pfam" id="PF00857">
    <property type="entry name" value="Isochorismatase"/>
    <property type="match status" value="1"/>
</dbReference>
<dbReference type="PANTHER" id="PTHR43540:SF1">
    <property type="entry name" value="ISOCHORISMATASE HYDROLASE"/>
    <property type="match status" value="1"/>
</dbReference>
<keyword evidence="4" id="KW-1185">Reference proteome</keyword>
<organism evidence="3 4">
    <name type="scientific">Breoghania corrubedonensis</name>
    <dbReference type="NCBI Taxonomy" id="665038"/>
    <lineage>
        <taxon>Bacteria</taxon>
        <taxon>Pseudomonadati</taxon>
        <taxon>Pseudomonadota</taxon>
        <taxon>Alphaproteobacteria</taxon>
        <taxon>Hyphomicrobiales</taxon>
        <taxon>Stappiaceae</taxon>
        <taxon>Breoghania</taxon>
    </lineage>
</organism>
<dbReference type="RefSeq" id="WP_107990669.1">
    <property type="nucleotide sequence ID" value="NZ_QAYG01000006.1"/>
</dbReference>